<dbReference type="Proteomes" id="UP000054558">
    <property type="component" value="Unassembled WGS sequence"/>
</dbReference>
<evidence type="ECO:0000313" key="2">
    <source>
        <dbReference type="EMBL" id="GAQ92905.1"/>
    </source>
</evidence>
<dbReference type="EMBL" id="DF238143">
    <property type="protein sequence ID" value="GAQ92905.1"/>
    <property type="molecule type" value="Genomic_DNA"/>
</dbReference>
<feature type="compositionally biased region" description="Low complexity" evidence="1">
    <location>
        <begin position="744"/>
        <end position="762"/>
    </location>
</feature>
<evidence type="ECO:0000313" key="3">
    <source>
        <dbReference type="Proteomes" id="UP000054558"/>
    </source>
</evidence>
<feature type="region of interest" description="Disordered" evidence="1">
    <location>
        <begin position="271"/>
        <end position="308"/>
    </location>
</feature>
<feature type="region of interest" description="Disordered" evidence="1">
    <location>
        <begin position="376"/>
        <end position="418"/>
    </location>
</feature>
<dbReference type="OMA" id="MPIAYSA"/>
<dbReference type="AlphaFoldDB" id="A0A1Y1IPQ8"/>
<proteinExistence type="predicted"/>
<feature type="compositionally biased region" description="Low complexity" evidence="1">
    <location>
        <begin position="577"/>
        <end position="590"/>
    </location>
</feature>
<feature type="non-terminal residue" evidence="2">
    <location>
        <position position="762"/>
    </location>
</feature>
<feature type="compositionally biased region" description="Low complexity" evidence="1">
    <location>
        <begin position="114"/>
        <end position="132"/>
    </location>
</feature>
<feature type="region of interest" description="Disordered" evidence="1">
    <location>
        <begin position="441"/>
        <end position="762"/>
    </location>
</feature>
<gene>
    <name evidence="2" type="ORF">KFL_011940020</name>
</gene>
<feature type="compositionally biased region" description="Pro residues" evidence="1">
    <location>
        <begin position="705"/>
        <end position="715"/>
    </location>
</feature>
<feature type="compositionally biased region" description="Pro residues" evidence="1">
    <location>
        <begin position="663"/>
        <end position="681"/>
    </location>
</feature>
<sequence length="762" mass="79665">MCLTAVETCGTFCNDALPPSAIRALMASASRGFLTNSKRGHRIFRKVAGAVCRRAREELGGAGLLWSKAAWDGSLHAAMSGLKEFAGTADAALHQGFEKVLTSSKQAHLEGLRRPASASRKARKTAASPAATKKARPPAGGASRKARKASPEPLASYLFGDKVPHSLLCGECSNPATCAVRGGKGSNLKYFCGVHREVTGCFKIEGTREEWARNYEEYKLKAELARALDEESRLRGNWDCDGWHESGYWGDATPKSRHLIAKLLIMGGIESNPGPSSIEASPEGERLSASGGNTPASDGGVAGAPHPHDAATIACDANDAPEALTAHAEVRMDLRASCVGTKRPLEQVLPQAGPSGGRMRRLFKVSELVSRAQVDHAAENVDEPAPDARAREAGELEEDLGETSERGAGSRRNGRKARKERVVAAFFADCEQRRAAWAAREEEEMCGPPSPTTQHDSAMNLPDLEASETDDVEAQERESSPGAAHPNASLEGVPPGGEPRAQADLPLHDVPRTRAAMESTAAPSAGDIGLMVQNEGGEARASTSAAPKTGRPAQKKRRKRAESNSVPMDEAAREAGRAAAAAHLQAVGALRPSRTQREGQAVHQTELGDFGGPPDAPAVGLDPSPSSPLPSVVLPSREEDSALSAEQTPTGAPSSPAGEDGQPPSPPTPSPAGHPPSPPLADQPEEPSIIAPPPLENAQPEVVPSQPPAAAPSPSPTHQEQPPVDQALAADPPNQPRAADTSRPATAEPSAEPSSALPPTEP</sequence>
<organism evidence="2 3">
    <name type="scientific">Klebsormidium nitens</name>
    <name type="common">Green alga</name>
    <name type="synonym">Ulothrix nitens</name>
    <dbReference type="NCBI Taxonomy" id="105231"/>
    <lineage>
        <taxon>Eukaryota</taxon>
        <taxon>Viridiplantae</taxon>
        <taxon>Streptophyta</taxon>
        <taxon>Klebsormidiophyceae</taxon>
        <taxon>Klebsormidiales</taxon>
        <taxon>Klebsormidiaceae</taxon>
        <taxon>Klebsormidium</taxon>
    </lineage>
</organism>
<feature type="compositionally biased region" description="Polar residues" evidence="1">
    <location>
        <begin position="644"/>
        <end position="653"/>
    </location>
</feature>
<reference evidence="2 3" key="1">
    <citation type="journal article" date="2014" name="Nat. Commun.">
        <title>Klebsormidium flaccidum genome reveals primary factors for plant terrestrial adaptation.</title>
        <authorList>
            <person name="Hori K."/>
            <person name="Maruyama F."/>
            <person name="Fujisawa T."/>
            <person name="Togashi T."/>
            <person name="Yamamoto N."/>
            <person name="Seo M."/>
            <person name="Sato S."/>
            <person name="Yamada T."/>
            <person name="Mori H."/>
            <person name="Tajima N."/>
            <person name="Moriyama T."/>
            <person name="Ikeuchi M."/>
            <person name="Watanabe M."/>
            <person name="Wada H."/>
            <person name="Kobayashi K."/>
            <person name="Saito M."/>
            <person name="Masuda T."/>
            <person name="Sasaki-Sekimoto Y."/>
            <person name="Mashiguchi K."/>
            <person name="Awai K."/>
            <person name="Shimojima M."/>
            <person name="Masuda S."/>
            <person name="Iwai M."/>
            <person name="Nobusawa T."/>
            <person name="Narise T."/>
            <person name="Kondo S."/>
            <person name="Saito H."/>
            <person name="Sato R."/>
            <person name="Murakawa M."/>
            <person name="Ihara Y."/>
            <person name="Oshima-Yamada Y."/>
            <person name="Ohtaka K."/>
            <person name="Satoh M."/>
            <person name="Sonobe K."/>
            <person name="Ishii M."/>
            <person name="Ohtani R."/>
            <person name="Kanamori-Sato M."/>
            <person name="Honoki R."/>
            <person name="Miyazaki D."/>
            <person name="Mochizuki H."/>
            <person name="Umetsu J."/>
            <person name="Higashi K."/>
            <person name="Shibata D."/>
            <person name="Kamiya Y."/>
            <person name="Sato N."/>
            <person name="Nakamura Y."/>
            <person name="Tabata S."/>
            <person name="Ida S."/>
            <person name="Kurokawa K."/>
            <person name="Ohta H."/>
        </authorList>
    </citation>
    <scope>NUCLEOTIDE SEQUENCE [LARGE SCALE GENOMIC DNA]</scope>
    <source>
        <strain evidence="2 3">NIES-2285</strain>
    </source>
</reference>
<name>A0A1Y1IPQ8_KLENI</name>
<feature type="region of interest" description="Disordered" evidence="1">
    <location>
        <begin position="104"/>
        <end position="149"/>
    </location>
</feature>
<accession>A0A1Y1IPQ8</accession>
<evidence type="ECO:0000256" key="1">
    <source>
        <dbReference type="SAM" id="MobiDB-lite"/>
    </source>
</evidence>
<protein>
    <submittedName>
        <fullName evidence="2">Uncharacterized protein</fullName>
    </submittedName>
</protein>
<keyword evidence="3" id="KW-1185">Reference proteome</keyword>